<dbReference type="AlphaFoldDB" id="A0A8H6FNV7"/>
<dbReference type="Proteomes" id="UP000578531">
    <property type="component" value="Unassembled WGS sequence"/>
</dbReference>
<protein>
    <submittedName>
        <fullName evidence="2">Uncharacterized protein</fullName>
    </submittedName>
</protein>
<evidence type="ECO:0000256" key="1">
    <source>
        <dbReference type="SAM" id="MobiDB-lite"/>
    </source>
</evidence>
<accession>A0A8H6FNV7</accession>
<evidence type="ECO:0000313" key="2">
    <source>
        <dbReference type="EMBL" id="KAF6231971.1"/>
    </source>
</evidence>
<dbReference type="GeneID" id="59291457"/>
<dbReference type="OrthoDB" id="5407645at2759"/>
<feature type="compositionally biased region" description="Low complexity" evidence="1">
    <location>
        <begin position="77"/>
        <end position="89"/>
    </location>
</feature>
<feature type="compositionally biased region" description="Basic and acidic residues" evidence="1">
    <location>
        <begin position="45"/>
        <end position="69"/>
    </location>
</feature>
<evidence type="ECO:0000313" key="3">
    <source>
        <dbReference type="Proteomes" id="UP000578531"/>
    </source>
</evidence>
<feature type="compositionally biased region" description="Basic residues" evidence="1">
    <location>
        <begin position="175"/>
        <end position="184"/>
    </location>
</feature>
<organism evidence="2 3">
    <name type="scientific">Letharia columbiana</name>
    <dbReference type="NCBI Taxonomy" id="112416"/>
    <lineage>
        <taxon>Eukaryota</taxon>
        <taxon>Fungi</taxon>
        <taxon>Dikarya</taxon>
        <taxon>Ascomycota</taxon>
        <taxon>Pezizomycotina</taxon>
        <taxon>Lecanoromycetes</taxon>
        <taxon>OSLEUM clade</taxon>
        <taxon>Lecanoromycetidae</taxon>
        <taxon>Lecanorales</taxon>
        <taxon>Lecanorineae</taxon>
        <taxon>Parmeliaceae</taxon>
        <taxon>Letharia</taxon>
    </lineage>
</organism>
<dbReference type="EMBL" id="JACCJC010000052">
    <property type="protein sequence ID" value="KAF6231971.1"/>
    <property type="molecule type" value="Genomic_DNA"/>
</dbReference>
<proteinExistence type="predicted"/>
<dbReference type="RefSeq" id="XP_037161402.1">
    <property type="nucleotide sequence ID" value="XM_037311696.1"/>
</dbReference>
<feature type="region of interest" description="Disordered" evidence="1">
    <location>
        <begin position="45"/>
        <end position="212"/>
    </location>
</feature>
<comment type="caution">
    <text evidence="2">The sequence shown here is derived from an EMBL/GenBank/DDBJ whole genome shotgun (WGS) entry which is preliminary data.</text>
</comment>
<sequence length="303" mass="34052">MPDRNDAYVQTRHNKDEGYVQTWHDRPFARQQYLNPKDTPAEIIVDRERISRGPGFSREHRIVEIDDLPRRRRDSSPRQPRSPSRSANPQRREVVVANKGILGSTVAIRALLTPPGRHRRNSSDSDSEVDSDTDGSSPHRIRSRRHYNKDLPVVRAGPVLVNPPDRSRSMGPLRSRSHGPHGPRRRYDSDSDSDSSSDDGGGKKAQPKPPPKQLLYTGLACVATIAAANNIYQSAKAHHTRQKELEEGEISGAEAQKQKMQARKMDLISLGVAAVGAYNVRNGWKRAEGHWKAHKEMQAEGRR</sequence>
<keyword evidence="3" id="KW-1185">Reference proteome</keyword>
<reference evidence="2 3" key="1">
    <citation type="journal article" date="2020" name="Genomics">
        <title>Complete, high-quality genomes from long-read metagenomic sequencing of two wolf lichen thalli reveals enigmatic genome architecture.</title>
        <authorList>
            <person name="McKenzie S.K."/>
            <person name="Walston R.F."/>
            <person name="Allen J.L."/>
        </authorList>
    </citation>
    <scope>NUCLEOTIDE SEQUENCE [LARGE SCALE GENOMIC DNA]</scope>
    <source>
        <strain evidence="2">WasteWater2</strain>
    </source>
</reference>
<gene>
    <name evidence="2" type="ORF">HO173_009808</name>
</gene>
<name>A0A8H6FNV7_9LECA</name>